<accession>A0AAE3FYX6</accession>
<name>A0AAE3FYX6_9EURY</name>
<evidence type="ECO:0000313" key="4">
    <source>
        <dbReference type="EMBL" id="MCL9818117.1"/>
    </source>
</evidence>
<feature type="domain" description="DUF7351" evidence="3">
    <location>
        <begin position="130"/>
        <end position="305"/>
    </location>
</feature>
<comment type="caution">
    <text evidence="4">The sequence shown here is derived from an EMBL/GenBank/DDBJ whole genome shotgun (WGS) entry which is preliminary data.</text>
</comment>
<sequence length="318" mass="34914">MSQHDRIVKPPKEASSDAEHPSLPEARTEAELLPAEVFGILGNDTRVAILRALLELGADEKPVRFTDLFNNVEMEDSANFSYHLRQLTGHFIKHGSAGYSFRYPGRKVVSAIFTGTLTERTQLGFFPASGYCYACDGNLHGWYVDDTLTIGCTECSTVQVSYPFPSGGIDDRSTDDLLQAFHHYVRHHYCLAADGVCPECTGAVESSLIHRPESDALDVAVEHLCQRCNYRLESAVGVTLLDHAGVLVFFANNGVDLNTAPFWHFDWCVSDRYTELVSADPVQVKLTLPCNGESIQVLVDADVSVVTVSTPSPIADSQ</sequence>
<feature type="domain" description="DUF7347" evidence="2">
    <location>
        <begin position="34"/>
        <end position="112"/>
    </location>
</feature>
<dbReference type="SUPFAM" id="SSF46785">
    <property type="entry name" value="Winged helix' DNA-binding domain"/>
    <property type="match status" value="1"/>
</dbReference>
<dbReference type="AlphaFoldDB" id="A0AAE3FYX6"/>
<gene>
    <name evidence="4" type="ORF">AArcSt2_14330</name>
</gene>
<dbReference type="Pfam" id="PF24042">
    <property type="entry name" value="DUF7351"/>
    <property type="match status" value="1"/>
</dbReference>
<dbReference type="RefSeq" id="WP_250585583.1">
    <property type="nucleotide sequence ID" value="NZ_JAKRVX010000008.1"/>
</dbReference>
<reference evidence="4" key="1">
    <citation type="journal article" date="2022" name="Syst. Appl. Microbiol.">
        <title>Natronocalculus amylovorans gen. nov., sp. nov., and Natranaeroarchaeum aerophilus sp. nov., dominant culturable amylolytic natronoarchaea from hypersaline soda lakes in southwestern Siberia.</title>
        <authorList>
            <person name="Sorokin D.Y."/>
            <person name="Elcheninov A.G."/>
            <person name="Khizhniak T.V."/>
            <person name="Koenen M."/>
            <person name="Bale N.J."/>
            <person name="Damste J.S.S."/>
            <person name="Kublanov I.V."/>
        </authorList>
    </citation>
    <scope>NUCLEOTIDE SEQUENCE</scope>
    <source>
        <strain evidence="4">AArc-St2</strain>
    </source>
</reference>
<dbReference type="Proteomes" id="UP001203207">
    <property type="component" value="Unassembled WGS sequence"/>
</dbReference>
<dbReference type="InterPro" id="IPR055775">
    <property type="entry name" value="DUF7351"/>
</dbReference>
<dbReference type="Pfam" id="PF24038">
    <property type="entry name" value="DUF7347"/>
    <property type="match status" value="1"/>
</dbReference>
<evidence type="ECO:0000313" key="5">
    <source>
        <dbReference type="Proteomes" id="UP001203207"/>
    </source>
</evidence>
<keyword evidence="5" id="KW-1185">Reference proteome</keyword>
<evidence type="ECO:0000256" key="1">
    <source>
        <dbReference type="SAM" id="MobiDB-lite"/>
    </source>
</evidence>
<protein>
    <submittedName>
        <fullName evidence="4">ArsR family transcriptional regulator</fullName>
    </submittedName>
</protein>
<evidence type="ECO:0000259" key="2">
    <source>
        <dbReference type="Pfam" id="PF24038"/>
    </source>
</evidence>
<proteinExistence type="predicted"/>
<dbReference type="Gene3D" id="1.10.10.10">
    <property type="entry name" value="Winged helix-like DNA-binding domain superfamily/Winged helix DNA-binding domain"/>
    <property type="match status" value="1"/>
</dbReference>
<dbReference type="InterPro" id="IPR036388">
    <property type="entry name" value="WH-like_DNA-bd_sf"/>
</dbReference>
<dbReference type="InterPro" id="IPR055771">
    <property type="entry name" value="DUF7347"/>
</dbReference>
<reference evidence="4" key="2">
    <citation type="submission" date="2022-02" db="EMBL/GenBank/DDBJ databases">
        <authorList>
            <person name="Elcheninov A.G."/>
            <person name="Sorokin D.Y."/>
            <person name="Kublanov I.V."/>
        </authorList>
    </citation>
    <scope>NUCLEOTIDE SEQUENCE</scope>
    <source>
        <strain evidence="4">AArc-St2</strain>
    </source>
</reference>
<organism evidence="4 5">
    <name type="scientific">Natronocalculus amylovorans</name>
    <dbReference type="NCBI Taxonomy" id="2917812"/>
    <lineage>
        <taxon>Archaea</taxon>
        <taxon>Methanobacteriati</taxon>
        <taxon>Methanobacteriota</taxon>
        <taxon>Stenosarchaea group</taxon>
        <taxon>Halobacteria</taxon>
        <taxon>Halobacteriales</taxon>
        <taxon>Haloferacaceae</taxon>
        <taxon>Natronocalculus</taxon>
    </lineage>
</organism>
<evidence type="ECO:0000259" key="3">
    <source>
        <dbReference type="Pfam" id="PF24042"/>
    </source>
</evidence>
<dbReference type="EMBL" id="JAKRVX010000008">
    <property type="protein sequence ID" value="MCL9818117.1"/>
    <property type="molecule type" value="Genomic_DNA"/>
</dbReference>
<dbReference type="InterPro" id="IPR036390">
    <property type="entry name" value="WH_DNA-bd_sf"/>
</dbReference>
<feature type="region of interest" description="Disordered" evidence="1">
    <location>
        <begin position="1"/>
        <end position="24"/>
    </location>
</feature>